<evidence type="ECO:0000313" key="1">
    <source>
        <dbReference type="EMBL" id="RTG81900.1"/>
    </source>
</evidence>
<accession>A0A430Q2H5</accession>
<proteinExistence type="predicted"/>
<dbReference type="Proteomes" id="UP000290809">
    <property type="component" value="Unassembled WGS sequence"/>
</dbReference>
<dbReference type="AlphaFoldDB" id="A0A430Q2H5"/>
<dbReference type="PANTHER" id="PTHR47027:SF20">
    <property type="entry name" value="REVERSE TRANSCRIPTASE-LIKE PROTEIN WITH RNA-DIRECTED DNA POLYMERASE DOMAIN"/>
    <property type="match status" value="1"/>
</dbReference>
<dbReference type="STRING" id="6184.A0A430Q2H5"/>
<dbReference type="PANTHER" id="PTHR47027">
    <property type="entry name" value="REVERSE TRANSCRIPTASE DOMAIN-CONTAINING PROTEIN"/>
    <property type="match status" value="1"/>
</dbReference>
<sequence length="256" mass="29292">MPKDAARKPLRVLFNGSSHVGDAHPEAAWNDIRKAVETAVREQHKRSNSRQLFRLVTETGIRNPIFNWPSVLRLYEVEKAIGNLKQVRAAGPDRFTPEIFKYGELDAIPSDWSQSLIVPVYKKGKKVLFLTNIAGFRLGRGCIDQIFTLRQILEHRHTFRRSTIVVFLDLTAEFDSVDREVLWQCLSLKGVSKKYINLVKALYSNTTGRVRAYGELSSELITLPGKSIDDAVKLHQLRWLGHVLRMPNHRLPRPTT</sequence>
<name>A0A430Q2H5_SCHBO</name>
<protein>
    <submittedName>
        <fullName evidence="1">Uncharacterized protein</fullName>
    </submittedName>
</protein>
<reference evidence="1 2" key="1">
    <citation type="journal article" date="2019" name="PLoS Pathog.">
        <title>Genome sequence of the bovine parasite Schistosoma bovis Tanzania.</title>
        <authorList>
            <person name="Oey H."/>
            <person name="Zakrzewski M."/>
            <person name="Gobert G."/>
            <person name="Gravermann K."/>
            <person name="Stoye J."/>
            <person name="Jones M."/>
            <person name="Mcmanus D."/>
            <person name="Krause L."/>
        </authorList>
    </citation>
    <scope>NUCLEOTIDE SEQUENCE [LARGE SCALE GENOMIC DNA]</scope>
    <source>
        <strain evidence="1 2">TAN1997</strain>
    </source>
</reference>
<organism evidence="1 2">
    <name type="scientific">Schistosoma bovis</name>
    <name type="common">Blood fluke</name>
    <dbReference type="NCBI Taxonomy" id="6184"/>
    <lineage>
        <taxon>Eukaryota</taxon>
        <taxon>Metazoa</taxon>
        <taxon>Spiralia</taxon>
        <taxon>Lophotrochozoa</taxon>
        <taxon>Platyhelminthes</taxon>
        <taxon>Trematoda</taxon>
        <taxon>Digenea</taxon>
        <taxon>Strigeidida</taxon>
        <taxon>Schistosomatoidea</taxon>
        <taxon>Schistosomatidae</taxon>
        <taxon>Schistosoma</taxon>
    </lineage>
</organism>
<comment type="caution">
    <text evidence="1">The sequence shown here is derived from an EMBL/GenBank/DDBJ whole genome shotgun (WGS) entry which is preliminary data.</text>
</comment>
<gene>
    <name evidence="1" type="ORF">DC041_0000146</name>
</gene>
<evidence type="ECO:0000313" key="2">
    <source>
        <dbReference type="Proteomes" id="UP000290809"/>
    </source>
</evidence>
<keyword evidence="2" id="KW-1185">Reference proteome</keyword>
<dbReference type="EMBL" id="QMKO01003091">
    <property type="protein sequence ID" value="RTG81900.1"/>
    <property type="molecule type" value="Genomic_DNA"/>
</dbReference>